<dbReference type="PANTHER" id="PTHR35174">
    <property type="entry name" value="BLL7171 PROTEIN-RELATED"/>
    <property type="match status" value="1"/>
</dbReference>
<sequence length="115" mass="11963">MGQYAVLIYAPDSAHAPDATAADTESCDEHAEELVAAESMLVAYALTPRSMARSLRPDGTTEGPFVDASHVVAGFYVVEAPDLDAALALARTNPVLREGGGVEVRPVHSGGVVRS</sequence>
<dbReference type="PANTHER" id="PTHR35174:SF3">
    <property type="entry name" value="BLL7171 PROTEIN"/>
    <property type="match status" value="1"/>
</dbReference>
<dbReference type="InterPro" id="IPR011008">
    <property type="entry name" value="Dimeric_a/b-barrel"/>
</dbReference>
<keyword evidence="4" id="KW-1185">Reference proteome</keyword>
<comment type="caution">
    <text evidence="3">The sequence shown here is derived from an EMBL/GenBank/DDBJ whole genome shotgun (WGS) entry which is preliminary data.</text>
</comment>
<dbReference type="Proteomes" id="UP000281955">
    <property type="component" value="Unassembled WGS sequence"/>
</dbReference>
<reference evidence="3 4" key="1">
    <citation type="submission" date="2018-10" db="EMBL/GenBank/DDBJ databases">
        <title>Genomic Encyclopedia of Archaeal and Bacterial Type Strains, Phase II (KMG-II): from individual species to whole genera.</title>
        <authorList>
            <person name="Goeker M."/>
        </authorList>
    </citation>
    <scope>NUCLEOTIDE SEQUENCE [LARGE SCALE GENOMIC DNA]</scope>
    <source>
        <strain evidence="3 4">RP-AC37</strain>
    </source>
</reference>
<dbReference type="Gene3D" id="3.30.70.1060">
    <property type="entry name" value="Dimeric alpha+beta barrel"/>
    <property type="match status" value="1"/>
</dbReference>
<dbReference type="EMBL" id="RBWV01000010">
    <property type="protein sequence ID" value="RKS77939.1"/>
    <property type="molecule type" value="Genomic_DNA"/>
</dbReference>
<protein>
    <recommendedName>
        <fullName evidence="2">YCII-related domain-containing protein</fullName>
    </recommendedName>
</protein>
<feature type="domain" description="YCII-related" evidence="2">
    <location>
        <begin position="4"/>
        <end position="107"/>
    </location>
</feature>
<comment type="similarity">
    <text evidence="1">Belongs to the YciI family.</text>
</comment>
<evidence type="ECO:0000256" key="1">
    <source>
        <dbReference type="ARBA" id="ARBA00007689"/>
    </source>
</evidence>
<dbReference type="SUPFAM" id="SSF54909">
    <property type="entry name" value="Dimeric alpha+beta barrel"/>
    <property type="match status" value="1"/>
</dbReference>
<evidence type="ECO:0000313" key="4">
    <source>
        <dbReference type="Proteomes" id="UP000281955"/>
    </source>
</evidence>
<dbReference type="InterPro" id="IPR005545">
    <property type="entry name" value="YCII"/>
</dbReference>
<accession>A0A420XT73</accession>
<dbReference type="Pfam" id="PF03795">
    <property type="entry name" value="YCII"/>
    <property type="match status" value="1"/>
</dbReference>
<dbReference type="OrthoDB" id="668782at2"/>
<dbReference type="AlphaFoldDB" id="A0A420XT73"/>
<proteinExistence type="inferred from homology"/>
<evidence type="ECO:0000313" key="3">
    <source>
        <dbReference type="EMBL" id="RKS77939.1"/>
    </source>
</evidence>
<dbReference type="InParanoid" id="A0A420XT73"/>
<gene>
    <name evidence="3" type="ORF">CLV35_1643</name>
</gene>
<evidence type="ECO:0000259" key="2">
    <source>
        <dbReference type="Pfam" id="PF03795"/>
    </source>
</evidence>
<organism evidence="3 4">
    <name type="scientific">Motilibacter peucedani</name>
    <dbReference type="NCBI Taxonomy" id="598650"/>
    <lineage>
        <taxon>Bacteria</taxon>
        <taxon>Bacillati</taxon>
        <taxon>Actinomycetota</taxon>
        <taxon>Actinomycetes</taxon>
        <taxon>Motilibacterales</taxon>
        <taxon>Motilibacteraceae</taxon>
        <taxon>Motilibacter</taxon>
    </lineage>
</organism>
<name>A0A420XT73_9ACTN</name>
<dbReference type="RefSeq" id="WP_121192918.1">
    <property type="nucleotide sequence ID" value="NZ_RBWV01000010.1"/>
</dbReference>